<dbReference type="Gene3D" id="3.30.565.10">
    <property type="entry name" value="Histidine kinase-like ATPase, C-terminal domain"/>
    <property type="match status" value="1"/>
</dbReference>
<keyword evidence="5" id="KW-0547">Nucleotide-binding</keyword>
<keyword evidence="10" id="KW-1133">Transmembrane helix</keyword>
<sequence>MGPYAGRMVVKAWDWLRRRKPLVDAFFVAPIMLFSITELWSDAFDIGRGAFFAVTVGLTGPMILRRTYPRTMFAAVAMVSCVQCLLSVNPVPANMTVLMGLYTVTAGYSFRWGLAALTCSVLGAGMLTWRYPSGAEDRESTFFTLAVIVAGVWLLGLHMRTRRAYLRSVEERAERLERERDNEVKVAMAAERARIARELHDVVAHNVSVIVVQADGASYAIDTDVGRARQALEAISTTGRLALAEMRRLLGVLRETDDVSAFAPQPGVAQLDDLVEQVRSSGLAVTFEVDGTPAAMSEGRQLTVYRIVQEALTNTLKHGGPRVAVSVRLRYSEEALEIRVDDDGRGAAAIDDGRGHGLAGMRERVAVYGGSIRAGPCSGGGFQVVAQIPVREEVGAA</sequence>
<keyword evidence="6 12" id="KW-0418">Kinase</keyword>
<keyword evidence="8" id="KW-0902">Two-component regulatory system</keyword>
<keyword evidence="7" id="KW-0067">ATP-binding</keyword>
<feature type="transmembrane region" description="Helical" evidence="10">
    <location>
        <begin position="46"/>
        <end position="64"/>
    </location>
</feature>
<dbReference type="CDD" id="cd16917">
    <property type="entry name" value="HATPase_UhpB-NarQ-NarX-like"/>
    <property type="match status" value="1"/>
</dbReference>
<feature type="transmembrane region" description="Helical" evidence="10">
    <location>
        <begin position="21"/>
        <end position="40"/>
    </location>
</feature>
<gene>
    <name evidence="12" type="ORF">GCM10022254_00530</name>
</gene>
<organism evidence="12 13">
    <name type="scientific">Actinomadura meridiana</name>
    <dbReference type="NCBI Taxonomy" id="559626"/>
    <lineage>
        <taxon>Bacteria</taxon>
        <taxon>Bacillati</taxon>
        <taxon>Actinomycetota</taxon>
        <taxon>Actinomycetes</taxon>
        <taxon>Streptosporangiales</taxon>
        <taxon>Thermomonosporaceae</taxon>
        <taxon>Actinomadura</taxon>
    </lineage>
</organism>
<feature type="coiled-coil region" evidence="9">
    <location>
        <begin position="159"/>
        <end position="193"/>
    </location>
</feature>
<dbReference type="Gene3D" id="1.20.5.1930">
    <property type="match status" value="1"/>
</dbReference>
<evidence type="ECO:0000256" key="8">
    <source>
        <dbReference type="ARBA" id="ARBA00023012"/>
    </source>
</evidence>
<dbReference type="EMBL" id="BAABAS010000001">
    <property type="protein sequence ID" value="GAA4223437.1"/>
    <property type="molecule type" value="Genomic_DNA"/>
</dbReference>
<dbReference type="GO" id="GO:0016301">
    <property type="term" value="F:kinase activity"/>
    <property type="evidence" value="ECO:0007669"/>
    <property type="project" value="UniProtKB-KW"/>
</dbReference>
<dbReference type="InterPro" id="IPR005467">
    <property type="entry name" value="His_kinase_dom"/>
</dbReference>
<feature type="transmembrane region" description="Helical" evidence="10">
    <location>
        <begin position="108"/>
        <end position="129"/>
    </location>
</feature>
<dbReference type="Pfam" id="PF23539">
    <property type="entry name" value="DUF7134"/>
    <property type="match status" value="1"/>
</dbReference>
<comment type="caution">
    <text evidence="12">The sequence shown here is derived from an EMBL/GenBank/DDBJ whole genome shotgun (WGS) entry which is preliminary data.</text>
</comment>
<dbReference type="InterPro" id="IPR003594">
    <property type="entry name" value="HATPase_dom"/>
</dbReference>
<feature type="transmembrane region" description="Helical" evidence="10">
    <location>
        <begin position="141"/>
        <end position="159"/>
    </location>
</feature>
<evidence type="ECO:0000256" key="5">
    <source>
        <dbReference type="ARBA" id="ARBA00022741"/>
    </source>
</evidence>
<dbReference type="SMART" id="SM00387">
    <property type="entry name" value="HATPase_c"/>
    <property type="match status" value="1"/>
</dbReference>
<evidence type="ECO:0000313" key="13">
    <source>
        <dbReference type="Proteomes" id="UP001501710"/>
    </source>
</evidence>
<dbReference type="Proteomes" id="UP001501710">
    <property type="component" value="Unassembled WGS sequence"/>
</dbReference>
<dbReference type="InterPro" id="IPR036890">
    <property type="entry name" value="HATPase_C_sf"/>
</dbReference>
<accession>A0ABP8BS51</accession>
<evidence type="ECO:0000259" key="11">
    <source>
        <dbReference type="PROSITE" id="PS50109"/>
    </source>
</evidence>
<dbReference type="PANTHER" id="PTHR24421">
    <property type="entry name" value="NITRATE/NITRITE SENSOR PROTEIN NARX-RELATED"/>
    <property type="match status" value="1"/>
</dbReference>
<dbReference type="SUPFAM" id="SSF55874">
    <property type="entry name" value="ATPase domain of HSP90 chaperone/DNA topoisomerase II/histidine kinase"/>
    <property type="match status" value="1"/>
</dbReference>
<proteinExistence type="predicted"/>
<dbReference type="InterPro" id="IPR055558">
    <property type="entry name" value="DUF7134"/>
</dbReference>
<dbReference type="PROSITE" id="PS50109">
    <property type="entry name" value="HIS_KIN"/>
    <property type="match status" value="1"/>
</dbReference>
<keyword evidence="10" id="KW-0472">Membrane</keyword>
<dbReference type="PANTHER" id="PTHR24421:SF10">
    <property type="entry name" value="NITRATE_NITRITE SENSOR PROTEIN NARQ"/>
    <property type="match status" value="1"/>
</dbReference>
<evidence type="ECO:0000256" key="2">
    <source>
        <dbReference type="ARBA" id="ARBA00012438"/>
    </source>
</evidence>
<keyword evidence="3" id="KW-0597">Phosphoprotein</keyword>
<evidence type="ECO:0000256" key="4">
    <source>
        <dbReference type="ARBA" id="ARBA00022679"/>
    </source>
</evidence>
<dbReference type="InterPro" id="IPR011712">
    <property type="entry name" value="Sig_transdc_His_kin_sub3_dim/P"/>
</dbReference>
<keyword evidence="4" id="KW-0808">Transferase</keyword>
<name>A0ABP8BS51_9ACTN</name>
<dbReference type="Pfam" id="PF07730">
    <property type="entry name" value="HisKA_3"/>
    <property type="match status" value="1"/>
</dbReference>
<reference evidence="13" key="1">
    <citation type="journal article" date="2019" name="Int. J. Syst. Evol. Microbiol.">
        <title>The Global Catalogue of Microorganisms (GCM) 10K type strain sequencing project: providing services to taxonomists for standard genome sequencing and annotation.</title>
        <authorList>
            <consortium name="The Broad Institute Genomics Platform"/>
            <consortium name="The Broad Institute Genome Sequencing Center for Infectious Disease"/>
            <person name="Wu L."/>
            <person name="Ma J."/>
        </authorList>
    </citation>
    <scope>NUCLEOTIDE SEQUENCE [LARGE SCALE GENOMIC DNA]</scope>
    <source>
        <strain evidence="13">JCM 17440</strain>
    </source>
</reference>
<evidence type="ECO:0000256" key="7">
    <source>
        <dbReference type="ARBA" id="ARBA00022840"/>
    </source>
</evidence>
<evidence type="ECO:0000256" key="1">
    <source>
        <dbReference type="ARBA" id="ARBA00000085"/>
    </source>
</evidence>
<dbReference type="EC" id="2.7.13.3" evidence="2"/>
<keyword evidence="10" id="KW-0812">Transmembrane</keyword>
<dbReference type="Pfam" id="PF02518">
    <property type="entry name" value="HATPase_c"/>
    <property type="match status" value="1"/>
</dbReference>
<protein>
    <recommendedName>
        <fullName evidence="2">histidine kinase</fullName>
        <ecNumber evidence="2">2.7.13.3</ecNumber>
    </recommendedName>
</protein>
<evidence type="ECO:0000256" key="3">
    <source>
        <dbReference type="ARBA" id="ARBA00022553"/>
    </source>
</evidence>
<comment type="catalytic activity">
    <reaction evidence="1">
        <text>ATP + protein L-histidine = ADP + protein N-phospho-L-histidine.</text>
        <dbReference type="EC" id="2.7.13.3"/>
    </reaction>
</comment>
<keyword evidence="9" id="KW-0175">Coiled coil</keyword>
<feature type="domain" description="Histidine kinase" evidence="11">
    <location>
        <begin position="202"/>
        <end position="392"/>
    </location>
</feature>
<evidence type="ECO:0000256" key="9">
    <source>
        <dbReference type="SAM" id="Coils"/>
    </source>
</evidence>
<dbReference type="InterPro" id="IPR050482">
    <property type="entry name" value="Sensor_HK_TwoCompSys"/>
</dbReference>
<evidence type="ECO:0000256" key="6">
    <source>
        <dbReference type="ARBA" id="ARBA00022777"/>
    </source>
</evidence>
<evidence type="ECO:0000313" key="12">
    <source>
        <dbReference type="EMBL" id="GAA4223437.1"/>
    </source>
</evidence>
<evidence type="ECO:0000256" key="10">
    <source>
        <dbReference type="SAM" id="Phobius"/>
    </source>
</evidence>
<keyword evidence="13" id="KW-1185">Reference proteome</keyword>